<dbReference type="STRING" id="6184.A0A430QRZ4"/>
<dbReference type="PANTHER" id="PTHR11669:SF5">
    <property type="entry name" value="REPLICATION FACTOR C SUBUNIT 2"/>
    <property type="match status" value="1"/>
</dbReference>
<dbReference type="GO" id="GO:0006281">
    <property type="term" value="P:DNA repair"/>
    <property type="evidence" value="ECO:0007669"/>
    <property type="project" value="TreeGrafter"/>
</dbReference>
<proteinExistence type="inferred from homology"/>
<evidence type="ECO:0000256" key="1">
    <source>
        <dbReference type="ARBA" id="ARBA00005378"/>
    </source>
</evidence>
<dbReference type="InterPro" id="IPR027417">
    <property type="entry name" value="P-loop_NTPase"/>
</dbReference>
<dbReference type="GO" id="GO:0005524">
    <property type="term" value="F:ATP binding"/>
    <property type="evidence" value="ECO:0007669"/>
    <property type="project" value="InterPro"/>
</dbReference>
<comment type="caution">
    <text evidence="3">The sequence shown here is derived from an EMBL/GenBank/DDBJ whole genome shotgun (WGS) entry which is preliminary data.</text>
</comment>
<dbReference type="GO" id="GO:0005663">
    <property type="term" value="C:DNA replication factor C complex"/>
    <property type="evidence" value="ECO:0007669"/>
    <property type="project" value="TreeGrafter"/>
</dbReference>
<name>A0A430QRZ4_SCHBO</name>
<dbReference type="EMBL" id="QMKO01001445">
    <property type="protein sequence ID" value="RTG90417.1"/>
    <property type="molecule type" value="Genomic_DNA"/>
</dbReference>
<evidence type="ECO:0000259" key="2">
    <source>
        <dbReference type="Pfam" id="PF00004"/>
    </source>
</evidence>
<dbReference type="Proteomes" id="UP000290809">
    <property type="component" value="Unassembled WGS sequence"/>
</dbReference>
<gene>
    <name evidence="3" type="ORF">DC041_0004308</name>
</gene>
<dbReference type="AlphaFoldDB" id="A0A430QRZ4"/>
<dbReference type="GO" id="GO:0016887">
    <property type="term" value="F:ATP hydrolysis activity"/>
    <property type="evidence" value="ECO:0007669"/>
    <property type="project" value="InterPro"/>
</dbReference>
<keyword evidence="4" id="KW-1185">Reference proteome</keyword>
<comment type="similarity">
    <text evidence="1">Belongs to the activator 1 small subunits family.</text>
</comment>
<dbReference type="InterPro" id="IPR003959">
    <property type="entry name" value="ATPase_AAA_core"/>
</dbReference>
<evidence type="ECO:0000313" key="3">
    <source>
        <dbReference type="EMBL" id="RTG90417.1"/>
    </source>
</evidence>
<dbReference type="PANTHER" id="PTHR11669">
    <property type="entry name" value="REPLICATION FACTOR C / DNA POLYMERASE III GAMMA-TAU SUBUNIT"/>
    <property type="match status" value="1"/>
</dbReference>
<feature type="domain" description="ATPase AAA-type core" evidence="2">
    <location>
        <begin position="57"/>
        <end position="133"/>
    </location>
</feature>
<evidence type="ECO:0000313" key="4">
    <source>
        <dbReference type="Proteomes" id="UP000290809"/>
    </source>
</evidence>
<dbReference type="GO" id="GO:0003689">
    <property type="term" value="F:DNA clamp loader activity"/>
    <property type="evidence" value="ECO:0007669"/>
    <property type="project" value="TreeGrafter"/>
</dbReference>
<organism evidence="3 4">
    <name type="scientific">Schistosoma bovis</name>
    <name type="common">Blood fluke</name>
    <dbReference type="NCBI Taxonomy" id="6184"/>
    <lineage>
        <taxon>Eukaryota</taxon>
        <taxon>Metazoa</taxon>
        <taxon>Spiralia</taxon>
        <taxon>Lophotrochozoa</taxon>
        <taxon>Platyhelminthes</taxon>
        <taxon>Trematoda</taxon>
        <taxon>Digenea</taxon>
        <taxon>Strigeidida</taxon>
        <taxon>Schistosomatoidea</taxon>
        <taxon>Schistosomatidae</taxon>
        <taxon>Schistosoma</taxon>
    </lineage>
</organism>
<reference evidence="3 4" key="1">
    <citation type="journal article" date="2019" name="PLoS Pathog.">
        <title>Genome sequence of the bovine parasite Schistosoma bovis Tanzania.</title>
        <authorList>
            <person name="Oey H."/>
            <person name="Zakrzewski M."/>
            <person name="Gobert G."/>
            <person name="Gravermann K."/>
            <person name="Stoye J."/>
            <person name="Jones M."/>
            <person name="Mcmanus D."/>
            <person name="Krause L."/>
        </authorList>
    </citation>
    <scope>NUCLEOTIDE SEQUENCE [LARGE SCALE GENOMIC DNA]</scope>
    <source>
        <strain evidence="3 4">TAN1997</strain>
    </source>
</reference>
<dbReference type="GO" id="GO:0006261">
    <property type="term" value="P:DNA-templated DNA replication"/>
    <property type="evidence" value="ECO:0007669"/>
    <property type="project" value="TreeGrafter"/>
</dbReference>
<dbReference type="InterPro" id="IPR050238">
    <property type="entry name" value="DNA_Rep/Repair_Clamp_Loader"/>
</dbReference>
<dbReference type="Gene3D" id="3.40.50.300">
    <property type="entry name" value="P-loop containing nucleotide triphosphate hydrolases"/>
    <property type="match status" value="1"/>
</dbReference>
<dbReference type="SUPFAM" id="SSF52540">
    <property type="entry name" value="P-loop containing nucleoside triphosphate hydrolases"/>
    <property type="match status" value="1"/>
</dbReference>
<protein>
    <submittedName>
        <fullName evidence="3">Replication factor C subunit 2/4</fullName>
    </submittedName>
</protein>
<dbReference type="GO" id="GO:0005634">
    <property type="term" value="C:nucleus"/>
    <property type="evidence" value="ECO:0007669"/>
    <property type="project" value="TreeGrafter"/>
</dbReference>
<accession>A0A430QRZ4</accession>
<dbReference type="Pfam" id="PF00004">
    <property type="entry name" value="AAA"/>
    <property type="match status" value="1"/>
</dbReference>
<sequence length="136" mass="14941">MVSSPADLTPDLQVAKKAMESPWVEKYRPIDLNDIVGNENTICRLSVFARDGNLPNIIIAGPPGCGKTTSILCLARTLLKSAYKEAVLELNASNERGIEVVRTKIKMFAQKKVSLPEGRQKIIILDEADRLAVHSI</sequence>
<dbReference type="CDD" id="cd00009">
    <property type="entry name" value="AAA"/>
    <property type="match status" value="1"/>
</dbReference>